<reference evidence="1 2" key="1">
    <citation type="submission" date="2019-04" db="EMBL/GenBank/DDBJ databases">
        <authorList>
            <consortium name="Pathogen Informatics"/>
        </authorList>
    </citation>
    <scope>NUCLEOTIDE SEQUENCE [LARGE SCALE GENOMIC DNA]</scope>
    <source>
        <strain evidence="2">tl291</strain>
    </source>
</reference>
<evidence type="ECO:0000313" key="2">
    <source>
        <dbReference type="Proteomes" id="UP000372533"/>
    </source>
</evidence>
<dbReference type="EMBL" id="CAAJVP010000009">
    <property type="protein sequence ID" value="VHY08948.1"/>
    <property type="molecule type" value="Genomic_DNA"/>
</dbReference>
<dbReference type="AlphaFoldDB" id="A0AB74R442"/>
<evidence type="ECO:0000313" key="1">
    <source>
        <dbReference type="EMBL" id="VHY08948.1"/>
    </source>
</evidence>
<protein>
    <submittedName>
        <fullName evidence="1">Uncharacterized protein</fullName>
    </submittedName>
</protein>
<dbReference type="RefSeq" id="WP_009888832.1">
    <property type="nucleotide sequence ID" value="NZ_AP025558.1"/>
</dbReference>
<gene>
    <name evidence="1" type="ORF">SAMEA1402366_02121</name>
</gene>
<comment type="caution">
    <text evidence="1">The sequence shown here is derived from an EMBL/GenBank/DDBJ whole genome shotgun (WGS) entry which is preliminary data.</text>
</comment>
<name>A0AB74R442_CLODI</name>
<accession>A0AB74R442</accession>
<dbReference type="GeneID" id="66355721"/>
<dbReference type="Proteomes" id="UP000372533">
    <property type="component" value="Unassembled WGS sequence"/>
</dbReference>
<proteinExistence type="predicted"/>
<sequence>MDNKFKNLQHLIDSIDLGLDIEFDLYNKPYNISIGDDDTRFITLCPNGDTKYYKNGKDMVDNYNIDGKLLKDLWKDIQIVNM</sequence>
<organism evidence="1 2">
    <name type="scientific">Clostridioides difficile</name>
    <name type="common">Peptoclostridium difficile</name>
    <dbReference type="NCBI Taxonomy" id="1496"/>
    <lineage>
        <taxon>Bacteria</taxon>
        <taxon>Bacillati</taxon>
        <taxon>Bacillota</taxon>
        <taxon>Clostridia</taxon>
        <taxon>Peptostreptococcales</taxon>
        <taxon>Peptostreptococcaceae</taxon>
        <taxon>Clostridioides</taxon>
    </lineage>
</organism>